<evidence type="ECO:0008006" key="4">
    <source>
        <dbReference type="Google" id="ProtNLM"/>
    </source>
</evidence>
<gene>
    <name evidence="2" type="ORF">JZ751_006739</name>
</gene>
<dbReference type="AlphaFoldDB" id="A0A8T2PA89"/>
<dbReference type="Proteomes" id="UP000824540">
    <property type="component" value="Unassembled WGS sequence"/>
</dbReference>
<proteinExistence type="predicted"/>
<accession>A0A8T2PA89</accession>
<dbReference type="EMBL" id="JAFBMS010000015">
    <property type="protein sequence ID" value="KAG9346428.1"/>
    <property type="molecule type" value="Genomic_DNA"/>
</dbReference>
<feature type="region of interest" description="Disordered" evidence="1">
    <location>
        <begin position="69"/>
        <end position="95"/>
    </location>
</feature>
<organism evidence="2 3">
    <name type="scientific">Albula glossodonta</name>
    <name type="common">roundjaw bonefish</name>
    <dbReference type="NCBI Taxonomy" id="121402"/>
    <lineage>
        <taxon>Eukaryota</taxon>
        <taxon>Metazoa</taxon>
        <taxon>Chordata</taxon>
        <taxon>Craniata</taxon>
        <taxon>Vertebrata</taxon>
        <taxon>Euteleostomi</taxon>
        <taxon>Actinopterygii</taxon>
        <taxon>Neopterygii</taxon>
        <taxon>Teleostei</taxon>
        <taxon>Albuliformes</taxon>
        <taxon>Albulidae</taxon>
        <taxon>Albula</taxon>
    </lineage>
</organism>
<reference evidence="2" key="1">
    <citation type="thesis" date="2021" institute="BYU ScholarsArchive" country="Provo, UT, USA">
        <title>Applications of and Algorithms for Genome Assembly and Genomic Analyses with an Emphasis on Marine Teleosts.</title>
        <authorList>
            <person name="Pickett B.D."/>
        </authorList>
    </citation>
    <scope>NUCLEOTIDE SEQUENCE</scope>
    <source>
        <strain evidence="2">HI-2016</strain>
    </source>
</reference>
<feature type="compositionally biased region" description="Acidic residues" evidence="1">
    <location>
        <begin position="71"/>
        <end position="85"/>
    </location>
</feature>
<comment type="caution">
    <text evidence="2">The sequence shown here is derived from an EMBL/GenBank/DDBJ whole genome shotgun (WGS) entry which is preliminary data.</text>
</comment>
<keyword evidence="3" id="KW-1185">Reference proteome</keyword>
<evidence type="ECO:0000313" key="3">
    <source>
        <dbReference type="Proteomes" id="UP000824540"/>
    </source>
</evidence>
<feature type="compositionally biased region" description="Polar residues" evidence="1">
    <location>
        <begin position="86"/>
        <end position="95"/>
    </location>
</feature>
<evidence type="ECO:0000256" key="1">
    <source>
        <dbReference type="SAM" id="MobiDB-lite"/>
    </source>
</evidence>
<evidence type="ECO:0000313" key="2">
    <source>
        <dbReference type="EMBL" id="KAG9346428.1"/>
    </source>
</evidence>
<name>A0A8T2PA89_9TELE</name>
<sequence>MEETDLSNFNELRQKYIQEIAQNLGEARALMNKVNSNLQIWTERTGELDHLAAVWAAFQNKLACLSSAFGDSEEDRPETESDEQTTSEPLAGTQD</sequence>
<protein>
    <recommendedName>
        <fullName evidence="4">DASH complex subunit DAD1</fullName>
    </recommendedName>
</protein>
<dbReference type="OrthoDB" id="8906875at2759"/>